<evidence type="ECO:0000256" key="4">
    <source>
        <dbReference type="ARBA" id="ARBA00015388"/>
    </source>
</evidence>
<gene>
    <name evidence="10" type="ORF">OGAPHI_004060</name>
</gene>
<dbReference type="OrthoDB" id="44736at2759"/>
<evidence type="ECO:0000256" key="9">
    <source>
        <dbReference type="SAM" id="MobiDB-lite"/>
    </source>
</evidence>
<feature type="transmembrane region" description="Helical" evidence="8">
    <location>
        <begin position="330"/>
        <end position="350"/>
    </location>
</feature>
<evidence type="ECO:0000256" key="8">
    <source>
        <dbReference type="RuleBase" id="RU368066"/>
    </source>
</evidence>
<sequence length="503" mass="55236">MSPSLQEEYLPAYEESTPPEYGETDIELGSGYKKFPQDLKEPVPSYDFNESFRLDHPKWNDLPFVFVFLVSVVCFCGVFTYSTNNITVPTLHVNESQSQLMLIVAITAVAATYAGILLLKARPTAFIRAGFIMNIFMALGFSYGAFTNNSFWTGVFFGFVALIHLLWLIDIRRRAAFSALILKTVVEVAQRNPSTWKISFAGSVAAFVFSLLSLAALYGTLENWGPDDSGVVKDKASLVIVGSLLMFTSAYIAEVMKSVLHSTVAGIYGSWYYLSQADQCPRNSGSASFKRTITYSLGSVCFGSLIVTVIQTLNNLAALGKHWAAQEGGLAGYIGFYILEMVISVFEAMVRWINEYAYSLVALYGLDFLHAARGAFYVVEQKGLTAIVNDCLINTALGVYSLFVAYACALVSLVFVCVTEPAWAQNAEGALDVNATLIMILFAAAAFGFFVANTATSVIHSGTITFFITLAKNPEVFKVTHPEQYAQILESYPDVQNKLETDF</sequence>
<feature type="transmembrane region" description="Helical" evidence="8">
    <location>
        <begin position="357"/>
        <end position="379"/>
    </location>
</feature>
<evidence type="ECO:0000256" key="3">
    <source>
        <dbReference type="ARBA" id="ARBA00007168"/>
    </source>
</evidence>
<reference evidence="10" key="2">
    <citation type="submission" date="2021-01" db="EMBL/GenBank/DDBJ databases">
        <authorList>
            <person name="Schikora-Tamarit M.A."/>
        </authorList>
    </citation>
    <scope>NUCLEOTIDE SEQUENCE</scope>
    <source>
        <strain evidence="10">CBS6075</strain>
    </source>
</reference>
<keyword evidence="11" id="KW-1185">Reference proteome</keyword>
<dbReference type="RefSeq" id="XP_046061075.1">
    <property type="nucleotide sequence ID" value="XM_046205097.1"/>
</dbReference>
<feature type="transmembrane region" description="Helical" evidence="8">
    <location>
        <begin position="62"/>
        <end position="80"/>
    </location>
</feature>
<dbReference type="EMBL" id="JAEUBE010000295">
    <property type="protein sequence ID" value="KAH3665871.1"/>
    <property type="molecule type" value="Genomic_DNA"/>
</dbReference>
<comment type="function">
    <text evidence="1 8">Probably involved in transport through the plasma membrane.</text>
</comment>
<dbReference type="GO" id="GO:0022857">
    <property type="term" value="F:transmembrane transporter activity"/>
    <property type="evidence" value="ECO:0007669"/>
    <property type="project" value="UniProtKB-UniRule"/>
</dbReference>
<protein>
    <recommendedName>
        <fullName evidence="4 8">Protein PNS1</fullName>
    </recommendedName>
</protein>
<comment type="subcellular location">
    <subcellularLocation>
        <location evidence="2 8">Cell membrane</location>
        <topology evidence="2 8">Multi-pass membrane protein</topology>
    </subcellularLocation>
</comment>
<evidence type="ECO:0000256" key="6">
    <source>
        <dbReference type="ARBA" id="ARBA00022989"/>
    </source>
</evidence>
<dbReference type="Proteomes" id="UP000769157">
    <property type="component" value="Unassembled WGS sequence"/>
</dbReference>
<organism evidence="10 11">
    <name type="scientific">Ogataea philodendri</name>
    <dbReference type="NCBI Taxonomy" id="1378263"/>
    <lineage>
        <taxon>Eukaryota</taxon>
        <taxon>Fungi</taxon>
        <taxon>Dikarya</taxon>
        <taxon>Ascomycota</taxon>
        <taxon>Saccharomycotina</taxon>
        <taxon>Pichiomycetes</taxon>
        <taxon>Pichiales</taxon>
        <taxon>Pichiaceae</taxon>
        <taxon>Ogataea</taxon>
    </lineage>
</organism>
<keyword evidence="5 8" id="KW-0812">Transmembrane</keyword>
<feature type="transmembrane region" description="Helical" evidence="8">
    <location>
        <begin position="430"/>
        <end position="452"/>
    </location>
</feature>
<evidence type="ECO:0000256" key="2">
    <source>
        <dbReference type="ARBA" id="ARBA00004651"/>
    </source>
</evidence>
<dbReference type="AlphaFoldDB" id="A0A9P8T5F9"/>
<keyword evidence="7 8" id="KW-0472">Membrane</keyword>
<feature type="transmembrane region" description="Helical" evidence="8">
    <location>
        <begin position="236"/>
        <end position="253"/>
    </location>
</feature>
<feature type="transmembrane region" description="Helical" evidence="8">
    <location>
        <begin position="151"/>
        <end position="169"/>
    </location>
</feature>
<feature type="transmembrane region" description="Helical" evidence="8">
    <location>
        <begin position="399"/>
        <end position="418"/>
    </location>
</feature>
<comment type="caution">
    <text evidence="10">The sequence shown here is derived from an EMBL/GenBank/DDBJ whole genome shotgun (WGS) entry which is preliminary data.</text>
</comment>
<dbReference type="PANTHER" id="PTHR12385:SF4">
    <property type="entry name" value="PROTEIN PNS1"/>
    <property type="match status" value="1"/>
</dbReference>
<feature type="transmembrane region" description="Helical" evidence="8">
    <location>
        <begin position="100"/>
        <end position="119"/>
    </location>
</feature>
<dbReference type="GeneID" id="70236025"/>
<reference evidence="10" key="1">
    <citation type="journal article" date="2021" name="Open Biol.">
        <title>Shared evolutionary footprints suggest mitochondrial oxidative damage underlies multiple complex I losses in fungi.</title>
        <authorList>
            <person name="Schikora-Tamarit M.A."/>
            <person name="Marcet-Houben M."/>
            <person name="Nosek J."/>
            <person name="Gabaldon T."/>
        </authorList>
    </citation>
    <scope>NUCLEOTIDE SEQUENCE</scope>
    <source>
        <strain evidence="10">CBS6075</strain>
    </source>
</reference>
<feature type="transmembrane region" description="Helical" evidence="8">
    <location>
        <begin position="126"/>
        <end position="145"/>
    </location>
</feature>
<dbReference type="GO" id="GO:0005886">
    <property type="term" value="C:plasma membrane"/>
    <property type="evidence" value="ECO:0007669"/>
    <property type="project" value="UniProtKB-SubCell"/>
</dbReference>
<proteinExistence type="inferred from homology"/>
<name>A0A9P8T5F9_9ASCO</name>
<comment type="similarity">
    <text evidence="3 8">Belongs to the CTL (choline transporter-like) family.</text>
</comment>
<dbReference type="InterPro" id="IPR007603">
    <property type="entry name" value="Choline_transptr-like"/>
</dbReference>
<evidence type="ECO:0000313" key="11">
    <source>
        <dbReference type="Proteomes" id="UP000769157"/>
    </source>
</evidence>
<dbReference type="PANTHER" id="PTHR12385">
    <property type="entry name" value="CHOLINE TRANSPORTER-LIKE (SLC FAMILY 44)"/>
    <property type="match status" value="1"/>
</dbReference>
<keyword evidence="6 8" id="KW-1133">Transmembrane helix</keyword>
<evidence type="ECO:0000256" key="1">
    <source>
        <dbReference type="ARBA" id="ARBA00002957"/>
    </source>
</evidence>
<feature type="region of interest" description="Disordered" evidence="9">
    <location>
        <begin position="1"/>
        <end position="21"/>
    </location>
</feature>
<accession>A0A9P8T5F9</accession>
<feature type="transmembrane region" description="Helical" evidence="8">
    <location>
        <begin position="292"/>
        <end position="310"/>
    </location>
</feature>
<dbReference type="Pfam" id="PF04515">
    <property type="entry name" value="Choline_transpo"/>
    <property type="match status" value="1"/>
</dbReference>
<feature type="transmembrane region" description="Helical" evidence="8">
    <location>
        <begin position="200"/>
        <end position="221"/>
    </location>
</feature>
<evidence type="ECO:0000256" key="7">
    <source>
        <dbReference type="ARBA" id="ARBA00023136"/>
    </source>
</evidence>
<evidence type="ECO:0000313" key="10">
    <source>
        <dbReference type="EMBL" id="KAH3665871.1"/>
    </source>
</evidence>
<evidence type="ECO:0000256" key="5">
    <source>
        <dbReference type="ARBA" id="ARBA00022692"/>
    </source>
</evidence>